<dbReference type="Proteomes" id="UP000253383">
    <property type="component" value="Unassembled WGS sequence"/>
</dbReference>
<accession>A0A368JE53</accession>
<dbReference type="Pfam" id="PF17210">
    <property type="entry name" value="SdrD_B"/>
    <property type="match status" value="1"/>
</dbReference>
<dbReference type="OrthoDB" id="3169091at2"/>
<evidence type="ECO:0000256" key="3">
    <source>
        <dbReference type="ARBA" id="ARBA00022729"/>
    </source>
</evidence>
<dbReference type="PANTHER" id="PTHR23303">
    <property type="entry name" value="CARBOXYPEPTIDASE REGULATORY REGION-CONTAINING"/>
    <property type="match status" value="1"/>
</dbReference>
<keyword evidence="3 5" id="KW-0732">Signal</keyword>
<keyword evidence="9" id="KW-1185">Reference proteome</keyword>
<dbReference type="RefSeq" id="WP_114409701.1">
    <property type="nucleotide sequence ID" value="NZ_QOWE01000033.1"/>
</dbReference>
<dbReference type="NCBIfam" id="TIGR04183">
    <property type="entry name" value="Por_Secre_tail"/>
    <property type="match status" value="1"/>
</dbReference>
<dbReference type="PANTHER" id="PTHR23303:SF15">
    <property type="entry name" value="COLOSSIN-A"/>
    <property type="match status" value="1"/>
</dbReference>
<dbReference type="SUPFAM" id="SSF63825">
    <property type="entry name" value="YWTD domain"/>
    <property type="match status" value="1"/>
</dbReference>
<dbReference type="InterPro" id="IPR013783">
    <property type="entry name" value="Ig-like_fold"/>
</dbReference>
<dbReference type="EMBL" id="QOWE01000033">
    <property type="protein sequence ID" value="RCR65960.1"/>
    <property type="molecule type" value="Genomic_DNA"/>
</dbReference>
<evidence type="ECO:0000256" key="1">
    <source>
        <dbReference type="ARBA" id="ARBA00004613"/>
    </source>
</evidence>
<feature type="signal peptide" evidence="5">
    <location>
        <begin position="1"/>
        <end position="19"/>
    </location>
</feature>
<evidence type="ECO:0000259" key="6">
    <source>
        <dbReference type="Pfam" id="PF17210"/>
    </source>
</evidence>
<sequence length="805" mass="86775">MMNYLSTLILLLYSSILSAQISGRVWQDANALNKAKGTERPVSSVEVKAYGTNGRLIAQTTTGGDGTYQLVVPPHQPVRLEFGNLEKGWQPVANTPLVRFATTPAEVNLVVQHPANQLGANPRLVQTVYVNGDYGDAGADSLTAVVITAASGDPSTLKRIATPRQVGSLWGLAYDRTSQRLYAAALAKRHAGFGPLGSGGIYRLSPDDGTVLPFINLDALGFATAPATLKRDLGSTITSVSHDSLMFSLVGKCSLGGLDVTDDGQMLFVMNLYDRALYALRLPADGTLPQSPDVKKFTLPLTAGQSGDARPFAVKIYNDQVYVGVVEDASHSKRVADLRAVVYRFDPNANTPAFTEVFSTALNYPRGTLDYGVSGWQPWTDDYRQARVSSAPDWLIHPQPILADIEFDTDGSMILGLMDRLGHQAGDGQLFRPNSSMPLMPYRGLSGGDILRVAFRNGRYDLERNGGVGDQQSAGRNNRQGPTGGEFYHDDQFQADGIVWHQETATGGLALLPEQGQLVVAAREPVPGQYVTGGFRWFANQTGSFVRGQAVFPGGERAGYFWKTNNVGDVEVIAETPPLTLGNRVWNDRNANGQQDADEPGLPAIQVTLYRAGKLAGQTQTDQEGYYAFDNQSATGGIQPLTDYEIRVPLQQTVHSGLSLPAPDRRKAVATSQADQIDNDAILADQTALIRFTTPPGGGSMPGLDIGLQCGSCAPASQTAEPERLTLTPNPAGVQTAVRYRGYQQTGALTLTVFDLQGKPLMTTAGNLTDHQYTQTLNLTRLTSGHYVVTVREGDQITTVRFVKH</sequence>
<feature type="chain" id="PRO_5016688921" evidence="5">
    <location>
        <begin position="20"/>
        <end position="805"/>
    </location>
</feature>
<evidence type="ECO:0000259" key="7">
    <source>
        <dbReference type="Pfam" id="PF18962"/>
    </source>
</evidence>
<feature type="compositionally biased region" description="Polar residues" evidence="4">
    <location>
        <begin position="470"/>
        <end position="481"/>
    </location>
</feature>
<evidence type="ECO:0000256" key="4">
    <source>
        <dbReference type="SAM" id="MobiDB-lite"/>
    </source>
</evidence>
<gene>
    <name evidence="8" type="ORF">DUE52_29520</name>
</gene>
<feature type="domain" description="Secretion system C-terminal sorting" evidence="7">
    <location>
        <begin position="729"/>
        <end position="801"/>
    </location>
</feature>
<protein>
    <submittedName>
        <fullName evidence="8">T9SS C-terminal target domain-containing protein</fullName>
    </submittedName>
</protein>
<comment type="caution">
    <text evidence="8">The sequence shown here is derived from an EMBL/GenBank/DDBJ whole genome shotgun (WGS) entry which is preliminary data.</text>
</comment>
<dbReference type="InterPro" id="IPR051417">
    <property type="entry name" value="SDr/BOS_complex"/>
</dbReference>
<dbReference type="SUPFAM" id="SSF49478">
    <property type="entry name" value="Cna protein B-type domain"/>
    <property type="match status" value="1"/>
</dbReference>
<proteinExistence type="predicted"/>
<dbReference type="InterPro" id="IPR033764">
    <property type="entry name" value="Sdr_B"/>
</dbReference>
<organism evidence="8 9">
    <name type="scientific">Larkinella punicea</name>
    <dbReference type="NCBI Taxonomy" id="2315727"/>
    <lineage>
        <taxon>Bacteria</taxon>
        <taxon>Pseudomonadati</taxon>
        <taxon>Bacteroidota</taxon>
        <taxon>Cytophagia</taxon>
        <taxon>Cytophagales</taxon>
        <taxon>Spirosomataceae</taxon>
        <taxon>Larkinella</taxon>
    </lineage>
</organism>
<dbReference type="InterPro" id="IPR026444">
    <property type="entry name" value="Secre_tail"/>
</dbReference>
<dbReference type="Gene3D" id="2.60.40.10">
    <property type="entry name" value="Immunoglobulins"/>
    <property type="match status" value="2"/>
</dbReference>
<dbReference type="GO" id="GO:0005576">
    <property type="term" value="C:extracellular region"/>
    <property type="evidence" value="ECO:0007669"/>
    <property type="project" value="UniProtKB-SubCell"/>
</dbReference>
<name>A0A368JE53_9BACT</name>
<dbReference type="SUPFAM" id="SSF117074">
    <property type="entry name" value="Hypothetical protein PA1324"/>
    <property type="match status" value="1"/>
</dbReference>
<comment type="subcellular location">
    <subcellularLocation>
        <location evidence="1">Secreted</location>
    </subcellularLocation>
</comment>
<evidence type="ECO:0000313" key="8">
    <source>
        <dbReference type="EMBL" id="RCR65960.1"/>
    </source>
</evidence>
<evidence type="ECO:0000313" key="9">
    <source>
        <dbReference type="Proteomes" id="UP000253383"/>
    </source>
</evidence>
<feature type="domain" description="SD-repeat containing protein B" evidence="6">
    <location>
        <begin position="580"/>
        <end position="634"/>
    </location>
</feature>
<keyword evidence="2" id="KW-0964">Secreted</keyword>
<reference evidence="8 9" key="1">
    <citation type="submission" date="2018-07" db="EMBL/GenBank/DDBJ databases">
        <title>Genome analysis of Larkinella rosea.</title>
        <authorList>
            <person name="Zhou Z."/>
            <person name="Wang G."/>
        </authorList>
    </citation>
    <scope>NUCLEOTIDE SEQUENCE [LARGE SCALE GENOMIC DNA]</scope>
    <source>
        <strain evidence="9">zzj9</strain>
    </source>
</reference>
<dbReference type="Pfam" id="PF18962">
    <property type="entry name" value="Por_Secre_tail"/>
    <property type="match status" value="1"/>
</dbReference>
<evidence type="ECO:0000256" key="5">
    <source>
        <dbReference type="SAM" id="SignalP"/>
    </source>
</evidence>
<evidence type="ECO:0000256" key="2">
    <source>
        <dbReference type="ARBA" id="ARBA00022525"/>
    </source>
</evidence>
<dbReference type="AlphaFoldDB" id="A0A368JE53"/>
<feature type="region of interest" description="Disordered" evidence="4">
    <location>
        <begin position="464"/>
        <end position="485"/>
    </location>
</feature>